<gene>
    <name evidence="1" type="ORF">N7458_010505</name>
</gene>
<reference evidence="1" key="2">
    <citation type="journal article" date="2023" name="IMA Fungus">
        <title>Comparative genomic study of the Penicillium genus elucidates a diverse pangenome and 15 lateral gene transfer events.</title>
        <authorList>
            <person name="Petersen C."/>
            <person name="Sorensen T."/>
            <person name="Nielsen M.R."/>
            <person name="Sondergaard T.E."/>
            <person name="Sorensen J.L."/>
            <person name="Fitzpatrick D.A."/>
            <person name="Frisvad J.C."/>
            <person name="Nielsen K.L."/>
        </authorList>
    </citation>
    <scope>NUCLEOTIDE SEQUENCE</scope>
    <source>
        <strain evidence="1">IBT 16125</strain>
    </source>
</reference>
<evidence type="ECO:0000313" key="2">
    <source>
        <dbReference type="Proteomes" id="UP001213681"/>
    </source>
</evidence>
<proteinExistence type="predicted"/>
<protein>
    <submittedName>
        <fullName evidence="1">Uncharacterized protein</fullName>
    </submittedName>
</protein>
<reference evidence="1" key="1">
    <citation type="submission" date="2022-12" db="EMBL/GenBank/DDBJ databases">
        <authorList>
            <person name="Petersen C."/>
        </authorList>
    </citation>
    <scope>NUCLEOTIDE SEQUENCE</scope>
    <source>
        <strain evidence="1">IBT 16125</strain>
    </source>
</reference>
<dbReference type="EMBL" id="JAPVEA010000008">
    <property type="protein sequence ID" value="KAJ5439507.1"/>
    <property type="molecule type" value="Genomic_DNA"/>
</dbReference>
<dbReference type="Proteomes" id="UP001213681">
    <property type="component" value="Unassembled WGS sequence"/>
</dbReference>
<sequence>MNAKIYKNNIATSATIYPREGSSEKKGECTDHAGKDQINLWRDFAKDCLTIIKGCAVFAFLRAHNLTHSQHHQAASTLGQFWGHYVTEGLLLSEPGEDGTDEPGVVLAVAEDVPLALEGLEAATAADGLQ</sequence>
<dbReference type="AlphaFoldDB" id="A0AAD6C0M3"/>
<name>A0AAD6C0M3_9EURO</name>
<dbReference type="RefSeq" id="XP_056762736.1">
    <property type="nucleotide sequence ID" value="XM_056913887.1"/>
</dbReference>
<dbReference type="GeneID" id="81604130"/>
<comment type="caution">
    <text evidence="1">The sequence shown here is derived from an EMBL/GenBank/DDBJ whole genome shotgun (WGS) entry which is preliminary data.</text>
</comment>
<accession>A0AAD6C0M3</accession>
<keyword evidence="2" id="KW-1185">Reference proteome</keyword>
<evidence type="ECO:0000313" key="1">
    <source>
        <dbReference type="EMBL" id="KAJ5439507.1"/>
    </source>
</evidence>
<organism evidence="1 2">
    <name type="scientific">Penicillium daleae</name>
    <dbReference type="NCBI Taxonomy" id="63821"/>
    <lineage>
        <taxon>Eukaryota</taxon>
        <taxon>Fungi</taxon>
        <taxon>Dikarya</taxon>
        <taxon>Ascomycota</taxon>
        <taxon>Pezizomycotina</taxon>
        <taxon>Eurotiomycetes</taxon>
        <taxon>Eurotiomycetidae</taxon>
        <taxon>Eurotiales</taxon>
        <taxon>Aspergillaceae</taxon>
        <taxon>Penicillium</taxon>
    </lineage>
</organism>